<dbReference type="GO" id="GO:0008270">
    <property type="term" value="F:zinc ion binding"/>
    <property type="evidence" value="ECO:0007669"/>
    <property type="project" value="UniProtKB-KW"/>
</dbReference>
<dbReference type="CDD" id="cd20065">
    <property type="entry name" value="FH_FOXP2"/>
    <property type="match status" value="1"/>
</dbReference>
<feature type="DNA-binding region" description="Fork-head" evidence="10">
    <location>
        <begin position="599"/>
        <end position="672"/>
    </location>
</feature>
<evidence type="ECO:0000256" key="9">
    <source>
        <dbReference type="ARBA" id="ARBA00023242"/>
    </source>
</evidence>
<keyword evidence="3" id="KW-0479">Metal-binding</keyword>
<dbReference type="STRING" id="6832.A0A553NXP5"/>
<feature type="compositionally biased region" description="Low complexity" evidence="11">
    <location>
        <begin position="786"/>
        <end position="801"/>
    </location>
</feature>
<feature type="compositionally biased region" description="Basic and acidic residues" evidence="11">
    <location>
        <begin position="839"/>
        <end position="849"/>
    </location>
</feature>
<dbReference type="Pfam" id="PF00250">
    <property type="entry name" value="Forkhead"/>
    <property type="match status" value="1"/>
</dbReference>
<feature type="compositionally biased region" description="Low complexity" evidence="11">
    <location>
        <begin position="122"/>
        <end position="131"/>
    </location>
</feature>
<feature type="compositionally biased region" description="Low complexity" evidence="11">
    <location>
        <begin position="154"/>
        <end position="196"/>
    </location>
</feature>
<feature type="region of interest" description="Disordered" evidence="11">
    <location>
        <begin position="679"/>
        <end position="711"/>
    </location>
</feature>
<feature type="compositionally biased region" description="Low complexity" evidence="11">
    <location>
        <begin position="691"/>
        <end position="709"/>
    </location>
</feature>
<protein>
    <recommendedName>
        <fullName evidence="12">Fork-head domain-containing protein</fullName>
    </recommendedName>
</protein>
<name>A0A553NXP5_TIGCA</name>
<feature type="compositionally biased region" description="Polar residues" evidence="11">
    <location>
        <begin position="860"/>
        <end position="870"/>
    </location>
</feature>
<keyword evidence="14" id="KW-1185">Reference proteome</keyword>
<dbReference type="InterPro" id="IPR030456">
    <property type="entry name" value="TF_fork_head_CS_2"/>
</dbReference>
<dbReference type="InterPro" id="IPR050998">
    <property type="entry name" value="FOXP"/>
</dbReference>
<evidence type="ECO:0000256" key="8">
    <source>
        <dbReference type="ARBA" id="ARBA00023163"/>
    </source>
</evidence>
<keyword evidence="9 10" id="KW-0539">Nucleus</keyword>
<feature type="domain" description="Fork-head" evidence="12">
    <location>
        <begin position="599"/>
        <end position="672"/>
    </location>
</feature>
<dbReference type="InterPro" id="IPR001766">
    <property type="entry name" value="Fork_head_dom"/>
</dbReference>
<dbReference type="GO" id="GO:0000978">
    <property type="term" value="F:RNA polymerase II cis-regulatory region sequence-specific DNA binding"/>
    <property type="evidence" value="ECO:0007669"/>
    <property type="project" value="TreeGrafter"/>
</dbReference>
<accession>A0A553NXP5</accession>
<dbReference type="OrthoDB" id="5830876at2759"/>
<evidence type="ECO:0000259" key="12">
    <source>
        <dbReference type="PROSITE" id="PS50039"/>
    </source>
</evidence>
<evidence type="ECO:0000313" key="13">
    <source>
        <dbReference type="EMBL" id="TRY70194.1"/>
    </source>
</evidence>
<dbReference type="Gene3D" id="1.20.5.340">
    <property type="match status" value="1"/>
</dbReference>
<keyword evidence="2" id="KW-0678">Repressor</keyword>
<feature type="region of interest" description="Disordered" evidence="11">
    <location>
        <begin position="150"/>
        <end position="205"/>
    </location>
</feature>
<proteinExistence type="predicted"/>
<dbReference type="InterPro" id="IPR032354">
    <property type="entry name" value="FOXP-CC"/>
</dbReference>
<dbReference type="SUPFAM" id="SSF46785">
    <property type="entry name" value="Winged helix' DNA-binding domain"/>
    <property type="match status" value="1"/>
</dbReference>
<feature type="compositionally biased region" description="Basic and acidic residues" evidence="11">
    <location>
        <begin position="875"/>
        <end position="890"/>
    </location>
</feature>
<dbReference type="PANTHER" id="PTHR45796:SF4">
    <property type="entry name" value="FORKHEAD BOX P, ISOFORM C"/>
    <property type="match status" value="1"/>
</dbReference>
<dbReference type="PRINTS" id="PR00053">
    <property type="entry name" value="FORKHEAD"/>
</dbReference>
<keyword evidence="6" id="KW-0805">Transcription regulation</keyword>
<evidence type="ECO:0000256" key="3">
    <source>
        <dbReference type="ARBA" id="ARBA00022723"/>
    </source>
</evidence>
<evidence type="ECO:0000256" key="6">
    <source>
        <dbReference type="ARBA" id="ARBA00023015"/>
    </source>
</evidence>
<feature type="region of interest" description="Disordered" evidence="11">
    <location>
        <begin position="100"/>
        <end position="133"/>
    </location>
</feature>
<dbReference type="EMBL" id="VCGU01000009">
    <property type="protein sequence ID" value="TRY70194.1"/>
    <property type="molecule type" value="Genomic_DNA"/>
</dbReference>
<evidence type="ECO:0000256" key="10">
    <source>
        <dbReference type="PROSITE-ProRule" id="PRU00089"/>
    </source>
</evidence>
<evidence type="ECO:0000256" key="7">
    <source>
        <dbReference type="ARBA" id="ARBA00023125"/>
    </source>
</evidence>
<dbReference type="GO" id="GO:0005634">
    <property type="term" value="C:nucleus"/>
    <property type="evidence" value="ECO:0007669"/>
    <property type="project" value="UniProtKB-SubCell"/>
</dbReference>
<evidence type="ECO:0000313" key="14">
    <source>
        <dbReference type="Proteomes" id="UP000318571"/>
    </source>
</evidence>
<dbReference type="PANTHER" id="PTHR45796">
    <property type="entry name" value="FORKHEAD BOX P, ISOFORM C"/>
    <property type="match status" value="1"/>
</dbReference>
<comment type="caution">
    <text evidence="13">The sequence shown here is derived from an EMBL/GenBank/DDBJ whole genome shotgun (WGS) entry which is preliminary data.</text>
</comment>
<evidence type="ECO:0000256" key="4">
    <source>
        <dbReference type="ARBA" id="ARBA00022771"/>
    </source>
</evidence>
<keyword evidence="4" id="KW-0863">Zinc-finger</keyword>
<reference evidence="13 14" key="1">
    <citation type="journal article" date="2018" name="Nat. Ecol. Evol.">
        <title>Genomic signatures of mitonuclear coevolution across populations of Tigriopus californicus.</title>
        <authorList>
            <person name="Barreto F.S."/>
            <person name="Watson E.T."/>
            <person name="Lima T.G."/>
            <person name="Willett C.S."/>
            <person name="Edmands S."/>
            <person name="Li W."/>
            <person name="Burton R.S."/>
        </authorList>
    </citation>
    <scope>NUCLEOTIDE SEQUENCE [LARGE SCALE GENOMIC DNA]</scope>
    <source>
        <strain evidence="13 14">San Diego</strain>
    </source>
</reference>
<feature type="region of interest" description="Disordered" evidence="11">
    <location>
        <begin position="750"/>
        <end position="903"/>
    </location>
</feature>
<dbReference type="PROSITE" id="PS00658">
    <property type="entry name" value="FORK_HEAD_2"/>
    <property type="match status" value="1"/>
</dbReference>
<dbReference type="AlphaFoldDB" id="A0A553NXP5"/>
<dbReference type="InterPro" id="IPR036390">
    <property type="entry name" value="WH_DNA-bd_sf"/>
</dbReference>
<keyword evidence="7 10" id="KW-0238">DNA-binding</keyword>
<sequence>MIGTLLTKSAFGELRSMLERHREMTNGNASYLGSMPQVPFGPSHFNHHQHHHLDHEVHQPQSNHKPLFRTFEGHRDLYSMGSNASDEGVVMSNGVPEEPENIKAKQHNNNNHNHHRHHHHNNNNNNNNNNNKFSNKQVLIEDTMQVNNAEANPTTTTKTTTTSSTSSCLSSSSSSSSSSIISSPDEKISPTTTTTSGGSGVTPRLVGGAAASATALATAPTATMDSEEIGQRSTLSIQNRDKQQQMIQVKSDASLLAQTSSQSESMEHFNLLQSQLGLSTQQLQHLVQNQSFQTKPSVDQTRKQLEHLLQMNLFQQAHLINGSTSEKLSGSLRNLQAQQQDLMTQLHGGKPMGVDRNGPGMFPSKTFPADQPKREPQGSHPLYSHGICRWTGCETPFPSFKEFKMHIDKDHVLSDRSTAQTRVQVQIVSQLEIQLKKEKDRLNAMMSHLHPTKNGKHFQEQEEDQKPILNPHHEGLIGGGIGGDDNRPMDTSFNGLSALQSLALPFHALSGNAGPMGRGPLLGLNSNGLTMPHRSGELKVEKGVPKLQIPNSPYHQSHLEDYCSRGPRNQDGRSGSGSNLDIENEISRNREFYRTNDVRPPFTYAALIRQGIIESPDRQLTLNEIYTWFQNTFAYFRRNAATWKNAVRHNLSLHKCFMRVENVKGAVWTVDELEYHRRRPQRGANGGSGSSVGSSSSASRSPPFNSSPSMHFNGNDMAHHYPLGGLTLAEQQAAYLHGLGISLNSSLEVARSPSPRSHHSMGQHFNSRSPRRVEDFMRNQHHNNRSQSRSPMPLSPPSSSSHDMYALEQARHAHGHHPSMRFSRSNPSPRPSDPSDFLVIKEEFGHENSESNETGMDDGQTATASRSNSFTPPESPRDEDREPTPEDLSKNRPMSPAMEEDQA</sequence>
<keyword evidence="8" id="KW-0804">Transcription</keyword>
<evidence type="ECO:0000256" key="1">
    <source>
        <dbReference type="ARBA" id="ARBA00004123"/>
    </source>
</evidence>
<dbReference type="SMART" id="SM00339">
    <property type="entry name" value="FH"/>
    <property type="match status" value="1"/>
</dbReference>
<dbReference type="FunFam" id="1.10.10.10:FF:000010">
    <property type="entry name" value="Forkhead box P2 isoform B"/>
    <property type="match status" value="1"/>
</dbReference>
<dbReference type="GO" id="GO:0000981">
    <property type="term" value="F:DNA-binding transcription factor activity, RNA polymerase II-specific"/>
    <property type="evidence" value="ECO:0007669"/>
    <property type="project" value="TreeGrafter"/>
</dbReference>
<dbReference type="Gene3D" id="1.10.10.10">
    <property type="entry name" value="Winged helix-like DNA-binding domain superfamily/Winged helix DNA-binding domain"/>
    <property type="match status" value="1"/>
</dbReference>
<evidence type="ECO:0000256" key="11">
    <source>
        <dbReference type="SAM" id="MobiDB-lite"/>
    </source>
</evidence>
<dbReference type="PROSITE" id="PS50039">
    <property type="entry name" value="FORK_HEAD_3"/>
    <property type="match status" value="1"/>
</dbReference>
<dbReference type="Proteomes" id="UP000318571">
    <property type="component" value="Chromosome 9"/>
</dbReference>
<organism evidence="13 14">
    <name type="scientific">Tigriopus californicus</name>
    <name type="common">Marine copepod</name>
    <dbReference type="NCBI Taxonomy" id="6832"/>
    <lineage>
        <taxon>Eukaryota</taxon>
        <taxon>Metazoa</taxon>
        <taxon>Ecdysozoa</taxon>
        <taxon>Arthropoda</taxon>
        <taxon>Crustacea</taxon>
        <taxon>Multicrustacea</taxon>
        <taxon>Hexanauplia</taxon>
        <taxon>Copepoda</taxon>
        <taxon>Harpacticoida</taxon>
        <taxon>Harpacticidae</taxon>
        <taxon>Tigriopus</taxon>
    </lineage>
</organism>
<evidence type="ECO:0000256" key="5">
    <source>
        <dbReference type="ARBA" id="ARBA00022833"/>
    </source>
</evidence>
<dbReference type="InterPro" id="IPR047412">
    <property type="entry name" value="FH_FOXP1_P2"/>
</dbReference>
<feature type="compositionally biased region" description="Basic residues" evidence="11">
    <location>
        <begin position="112"/>
        <end position="121"/>
    </location>
</feature>
<evidence type="ECO:0000256" key="2">
    <source>
        <dbReference type="ARBA" id="ARBA00022491"/>
    </source>
</evidence>
<dbReference type="InterPro" id="IPR036388">
    <property type="entry name" value="WH-like_DNA-bd_sf"/>
</dbReference>
<dbReference type="Pfam" id="PF16159">
    <property type="entry name" value="FOXP-CC"/>
    <property type="match status" value="1"/>
</dbReference>
<gene>
    <name evidence="13" type="ORF">TCAL_01206</name>
</gene>
<keyword evidence="5" id="KW-0862">Zinc</keyword>
<comment type="subcellular location">
    <subcellularLocation>
        <location evidence="1 10">Nucleus</location>
    </subcellularLocation>
</comment>